<dbReference type="OrthoDB" id="3510at2759"/>
<accession>A0A835YP82</accession>
<dbReference type="PANTHER" id="PTHR35279">
    <property type="match status" value="1"/>
</dbReference>
<evidence type="ECO:0000256" key="1">
    <source>
        <dbReference type="SAM" id="MobiDB-lite"/>
    </source>
</evidence>
<feature type="compositionally biased region" description="Low complexity" evidence="1">
    <location>
        <begin position="59"/>
        <end position="75"/>
    </location>
</feature>
<sequence>MLGLRQPGACRHQAGAWGPAGAAWRAHPARRAPNPATCRPETRTLLPSPYAASGSPRTSSSIAAASTSAEAAPVSKQGQVFSLGEPGSWDEAAVGSPVVRCYLGDDEQRWVMWYSGRKADSPAGANGGVDAVAPSSGSVGVAISRDGVHWFRGTDAIEGSRGPDAASDVGQTITPNGDWWWFDTCHLAPGDVQVLSNSSVSSGVGVYWMFYAGGDYEPVQLPEGFPGAGAEAVEGMRTRPGLAMSQDGRNWARIEADHHTGALFDVGKPGEPDSLFVRSPQVMNVGPGDMRMFYTSWCPSRRRWVVLSATSPDGFRWTKRGIVFDPAAVGAASGTSSVDLAAASGSSVDMGSAASGNGGAAAFDAQGAAAISVVRDIDNRQYLMFYEAVGADNRRTVGLAVSKDCSNWRRYGSPVLAAAGEDEGAGEAWDGGDVGSPCGVSMTARKWRIYYAGRSTSGSGPWQGIGLAVSVEGGPTFEGVPVEYRRRAPATAAAVTAAFTAEGGLSDLE</sequence>
<evidence type="ECO:0000313" key="2">
    <source>
        <dbReference type="EMBL" id="KAG2502055.1"/>
    </source>
</evidence>
<proteinExistence type="predicted"/>
<dbReference type="InterPro" id="IPR023296">
    <property type="entry name" value="Glyco_hydro_beta-prop_sf"/>
</dbReference>
<organism evidence="2 3">
    <name type="scientific">Edaphochlamys debaryana</name>
    <dbReference type="NCBI Taxonomy" id="47281"/>
    <lineage>
        <taxon>Eukaryota</taxon>
        <taxon>Viridiplantae</taxon>
        <taxon>Chlorophyta</taxon>
        <taxon>core chlorophytes</taxon>
        <taxon>Chlorophyceae</taxon>
        <taxon>CS clade</taxon>
        <taxon>Chlamydomonadales</taxon>
        <taxon>Chlamydomonadales incertae sedis</taxon>
        <taxon>Edaphochlamys</taxon>
    </lineage>
</organism>
<dbReference type="EMBL" id="JAEHOE010000001">
    <property type="protein sequence ID" value="KAG2502055.1"/>
    <property type="molecule type" value="Genomic_DNA"/>
</dbReference>
<name>A0A835YP82_9CHLO</name>
<keyword evidence="3" id="KW-1185">Reference proteome</keyword>
<feature type="region of interest" description="Disordered" evidence="1">
    <location>
        <begin position="21"/>
        <end position="76"/>
    </location>
</feature>
<dbReference type="Proteomes" id="UP000612055">
    <property type="component" value="Unassembled WGS sequence"/>
</dbReference>
<feature type="compositionally biased region" description="Low complexity" evidence="1">
    <location>
        <begin position="21"/>
        <end position="36"/>
    </location>
</feature>
<dbReference type="Gene3D" id="2.115.10.20">
    <property type="entry name" value="Glycosyl hydrolase domain, family 43"/>
    <property type="match status" value="2"/>
</dbReference>
<dbReference type="PANTHER" id="PTHR35279:SF1">
    <property type="entry name" value="ARABINANASE_LEVANSUCRASE_INVERTASE"/>
    <property type="match status" value="1"/>
</dbReference>
<dbReference type="AlphaFoldDB" id="A0A835YP82"/>
<evidence type="ECO:0000313" key="3">
    <source>
        <dbReference type="Proteomes" id="UP000612055"/>
    </source>
</evidence>
<reference evidence="2" key="1">
    <citation type="journal article" date="2020" name="bioRxiv">
        <title>Comparative genomics of Chlamydomonas.</title>
        <authorList>
            <person name="Craig R.J."/>
            <person name="Hasan A.R."/>
            <person name="Ness R.W."/>
            <person name="Keightley P.D."/>
        </authorList>
    </citation>
    <scope>NUCLEOTIDE SEQUENCE</scope>
    <source>
        <strain evidence="2">CCAP 11/70</strain>
    </source>
</reference>
<gene>
    <name evidence="2" type="ORF">HYH03_000549</name>
</gene>
<protein>
    <recommendedName>
        <fullName evidence="4">Arabinanase/levansucrase/invertase</fullName>
    </recommendedName>
</protein>
<comment type="caution">
    <text evidence="2">The sequence shown here is derived from an EMBL/GenBank/DDBJ whole genome shotgun (WGS) entry which is preliminary data.</text>
</comment>
<evidence type="ECO:0008006" key="4">
    <source>
        <dbReference type="Google" id="ProtNLM"/>
    </source>
</evidence>
<dbReference type="SUPFAM" id="SSF75005">
    <property type="entry name" value="Arabinanase/levansucrase/invertase"/>
    <property type="match status" value="2"/>
</dbReference>